<evidence type="ECO:0000313" key="2">
    <source>
        <dbReference type="Proteomes" id="UP000000643"/>
    </source>
</evidence>
<dbReference type="KEGG" id="bbk:BARBAKC583_0107"/>
<dbReference type="STRING" id="360095.BARBAKC583_0107"/>
<protein>
    <submittedName>
        <fullName evidence="1">Uncharacterized protein</fullName>
    </submittedName>
</protein>
<dbReference type="AlphaFoldDB" id="A1UR42"/>
<name>A1UR42_BARBK</name>
<accession>A1UR42</accession>
<organism evidence="1 2">
    <name type="scientific">Bartonella bacilliformis (strain ATCC 35685 / KC583 / Herrer 020/F12,63)</name>
    <dbReference type="NCBI Taxonomy" id="360095"/>
    <lineage>
        <taxon>Bacteria</taxon>
        <taxon>Pseudomonadati</taxon>
        <taxon>Pseudomonadota</taxon>
        <taxon>Alphaproteobacteria</taxon>
        <taxon>Hyphomicrobiales</taxon>
        <taxon>Bartonellaceae</taxon>
        <taxon>Bartonella</taxon>
    </lineage>
</organism>
<reference evidence="1 2" key="1">
    <citation type="submission" date="2006-12" db="EMBL/GenBank/DDBJ databases">
        <authorList>
            <person name="Hendrix L."/>
            <person name="Mohamoud Y."/>
            <person name="Radune D."/>
            <person name="Shvartsbeyn A."/>
            <person name="Daugherty S."/>
            <person name="Dodson R."/>
            <person name="Durkin A.S."/>
            <person name="Harkins D."/>
            <person name="Huot H."/>
            <person name="Kothari S.P."/>
            <person name="Madupu R."/>
            <person name="Li J."/>
            <person name="Nelson W.C."/>
            <person name="Shrivastava S."/>
            <person name="Giglio M.G."/>
            <person name="Haft D."/>
            <person name="Selengut J."/>
            <person name="Fraser-Ligget C."/>
            <person name="Seshadri R."/>
        </authorList>
    </citation>
    <scope>NUCLEOTIDE SEQUENCE [LARGE SCALE GENOMIC DNA]</scope>
    <source>
        <strain evidence="2">ATCC 35685 / NCTC 12138 / KC583</strain>
    </source>
</reference>
<sequence length="54" mass="5828">MLPAKTRDESIIIGGKVYEIDLKGSVGKSLLSRIAQRLLKDHVGSLKGIAPRVV</sequence>
<evidence type="ECO:0000313" key="1">
    <source>
        <dbReference type="EMBL" id="ABM44817.1"/>
    </source>
</evidence>
<proteinExistence type="predicted"/>
<dbReference type="EMBL" id="CP000524">
    <property type="protein sequence ID" value="ABM44817.1"/>
    <property type="molecule type" value="Genomic_DNA"/>
</dbReference>
<gene>
    <name evidence="1" type="ordered locus">BARBAKC583_0107</name>
</gene>
<dbReference type="HOGENOM" id="CLU_3040752_0_0_5"/>
<dbReference type="Proteomes" id="UP000000643">
    <property type="component" value="Chromosome"/>
</dbReference>